<organism evidence="1 2">
    <name type="scientific">Serratia odorifera</name>
    <dbReference type="NCBI Taxonomy" id="618"/>
    <lineage>
        <taxon>Bacteria</taxon>
        <taxon>Pseudomonadati</taxon>
        <taxon>Pseudomonadota</taxon>
        <taxon>Gammaproteobacteria</taxon>
        <taxon>Enterobacterales</taxon>
        <taxon>Yersiniaceae</taxon>
        <taxon>Serratia</taxon>
    </lineage>
</organism>
<evidence type="ECO:0000313" key="2">
    <source>
        <dbReference type="Proteomes" id="UP000281391"/>
    </source>
</evidence>
<proteinExistence type="predicted"/>
<dbReference type="RefSeq" id="WP_004964916.1">
    <property type="nucleotide sequence ID" value="NZ_LR134117.1"/>
</dbReference>
<evidence type="ECO:0000313" key="1">
    <source>
        <dbReference type="EMBL" id="VDZ64814.1"/>
    </source>
</evidence>
<sequence>MTHSIELNRKHIAEAFVDYCKRRSGGHPVCTVTVNRQQVILGELSADAVHRCLTDCFEVECYKKYGQTNSLKLLASTYSGMLNKDNSKLTPEGIEFMSSLMSNAVEMALKNPKGNPLGLEMY</sequence>
<protein>
    <submittedName>
        <fullName evidence="1">Uncharacterized protein</fullName>
    </submittedName>
</protein>
<dbReference type="KEGG" id="sof:NCTC11214_05167"/>
<reference evidence="1 2" key="1">
    <citation type="submission" date="2018-12" db="EMBL/GenBank/DDBJ databases">
        <authorList>
            <consortium name="Pathogen Informatics"/>
        </authorList>
    </citation>
    <scope>NUCLEOTIDE SEQUENCE [LARGE SCALE GENOMIC DNA]</scope>
    <source>
        <strain evidence="1 2">NCTC11214</strain>
    </source>
</reference>
<dbReference type="EMBL" id="LR134117">
    <property type="protein sequence ID" value="VDZ64814.1"/>
    <property type="molecule type" value="Genomic_DNA"/>
</dbReference>
<gene>
    <name evidence="1" type="ORF">NCTC11214_05167</name>
</gene>
<dbReference type="Proteomes" id="UP000281391">
    <property type="component" value="Chromosome"/>
</dbReference>
<name>A0A447L167_SEROD</name>
<accession>A0A447L167</accession>
<dbReference type="AlphaFoldDB" id="A0A447L167"/>